<keyword evidence="8" id="KW-1133">Transmembrane helix</keyword>
<dbReference type="InterPro" id="IPR050836">
    <property type="entry name" value="SDS22/Internalin_LRR"/>
</dbReference>
<evidence type="ECO:0000256" key="6">
    <source>
        <dbReference type="ARBA" id="ARBA00022729"/>
    </source>
</evidence>
<protein>
    <submittedName>
        <fullName evidence="12">Internalin</fullName>
    </submittedName>
</protein>
<reference evidence="12 13" key="1">
    <citation type="submission" date="2017-09" db="EMBL/GenBank/DDBJ databases">
        <title>Draft Genomes of 144 Listeria Monocytogenes isolates from foods.</title>
        <authorList>
            <person name="Wu C.H."/>
            <person name="Ng J."/>
            <person name="Kiang D."/>
            <person name="Chen C.-Y."/>
            <person name="Frink S."/>
            <person name="Lafrades M."/>
            <person name="Morales C."/>
            <person name="Park P."/>
            <person name="Zwick M."/>
        </authorList>
    </citation>
    <scope>NUCLEOTIDE SEQUENCE [LARGE SCALE GENOMIC DNA]</scope>
    <source>
        <strain evidence="12 13">CDPHFDLB-F14M01633.75-2</strain>
    </source>
</reference>
<sequence length="519" mass="56789">MIVLMKKIITMLLVLTVITINCISSPNTAFAASTNTLESPKPINEIFPDEGLAELVLRTGIANEVTDEVSQAELNTIKKLDDDIAPQPTVSIIQSLKGVEYLHNLEVLEIPKHAVSDISEIEGLIHLQLLNIRDNKVSDLTPLHALVDLEALHAENNMISDINVLSSLTKLNSLILNGNEITDISALANFPATQFDSLYLDDNQIVDISPLSGKAFYQLTLNDNEISDISPLNTMTLLPGHDGEYYIDISNNHISDISPLKKADFSQLNYFFAENQTITESAKPFSTNVTLENRVKNIEGTILAPETISHNGSYSGSTITWQLPNFVSSVDYSFSETKQIGEASGVFSGKVTQPLFNGYTVTFDNQGIISTESYTSDVTISEPTKPTKEGFTFIGWYDAATGGNKWDFTTDKMPANDITLYAQFTEIVKPVDPVDPAEPADPIAPEAPEAPTAQADLTVPKMESDLSSGKEISEKVSKTITIQTSTDKLPKTGDSQSYWVLIGILLIGFTSFIWKGKQI</sequence>
<dbReference type="InterPro" id="IPR012569">
    <property type="entry name" value="Inl_IR"/>
</dbReference>
<dbReference type="InterPro" id="IPR013378">
    <property type="entry name" value="InlB-like_B-rpt"/>
</dbReference>
<evidence type="ECO:0000259" key="10">
    <source>
        <dbReference type="Pfam" id="PF08191"/>
    </source>
</evidence>
<name>A0ABX4IHD7_LISWE</name>
<dbReference type="Proteomes" id="UP000219632">
    <property type="component" value="Unassembled WGS sequence"/>
</dbReference>
<evidence type="ECO:0000256" key="4">
    <source>
        <dbReference type="ARBA" id="ARBA00022525"/>
    </source>
</evidence>
<dbReference type="InterPro" id="IPR042229">
    <property type="entry name" value="Listeria/Bacterioides_rpt_sf"/>
</dbReference>
<accession>A0ABX4IHD7</accession>
<evidence type="ECO:0000313" key="13">
    <source>
        <dbReference type="Proteomes" id="UP000219632"/>
    </source>
</evidence>
<dbReference type="PANTHER" id="PTHR46652">
    <property type="entry name" value="LEUCINE-RICH REPEAT AND IQ DOMAIN-CONTAINING PROTEIN 1-RELATED"/>
    <property type="match status" value="1"/>
</dbReference>
<evidence type="ECO:0000256" key="7">
    <source>
        <dbReference type="ARBA" id="ARBA00022737"/>
    </source>
</evidence>
<dbReference type="Gene3D" id="1.10.8.390">
    <property type="entry name" value="Internalin N-terminal Cap domain-like"/>
    <property type="match status" value="1"/>
</dbReference>
<dbReference type="InterPro" id="IPR014756">
    <property type="entry name" value="Ig_E-set"/>
</dbReference>
<dbReference type="PANTHER" id="PTHR46652:SF3">
    <property type="entry name" value="LEUCINE-RICH REPEAT-CONTAINING PROTEIN 9"/>
    <property type="match status" value="1"/>
</dbReference>
<proteinExistence type="inferred from homology"/>
<evidence type="ECO:0000313" key="12">
    <source>
        <dbReference type="EMBL" id="PDK41951.1"/>
    </source>
</evidence>
<comment type="similarity">
    <text evidence="3">Belongs to the internalin family.</text>
</comment>
<feature type="transmembrane region" description="Helical" evidence="8">
    <location>
        <begin position="497"/>
        <end position="514"/>
    </location>
</feature>
<feature type="chain" id="PRO_5046955194" evidence="9">
    <location>
        <begin position="32"/>
        <end position="519"/>
    </location>
</feature>
<keyword evidence="8" id="KW-0472">Membrane</keyword>
<keyword evidence="4" id="KW-0964">Secreted</keyword>
<evidence type="ECO:0000259" key="11">
    <source>
        <dbReference type="Pfam" id="PF12354"/>
    </source>
</evidence>
<evidence type="ECO:0000256" key="1">
    <source>
        <dbReference type="ARBA" id="ARBA00004196"/>
    </source>
</evidence>
<dbReference type="EMBL" id="NYPG01000002">
    <property type="protein sequence ID" value="PDK41951.1"/>
    <property type="molecule type" value="Genomic_DNA"/>
</dbReference>
<keyword evidence="7" id="KW-0677">Repeat</keyword>
<feature type="domain" description="Internalin N-terminal" evidence="11">
    <location>
        <begin position="34"/>
        <end position="75"/>
    </location>
</feature>
<comment type="subcellular location">
    <subcellularLocation>
        <location evidence="1">Cell envelope</location>
    </subcellularLocation>
    <subcellularLocation>
        <location evidence="2">Secreted</location>
    </subcellularLocation>
</comment>
<dbReference type="SUPFAM" id="SSF52058">
    <property type="entry name" value="L domain-like"/>
    <property type="match status" value="1"/>
</dbReference>
<dbReference type="Gene3D" id="2.60.40.4270">
    <property type="entry name" value="Listeria-Bacteroides repeat domain"/>
    <property type="match status" value="1"/>
</dbReference>
<dbReference type="InterPro" id="IPR032675">
    <property type="entry name" value="LRR_dom_sf"/>
</dbReference>
<keyword evidence="6 9" id="KW-0732">Signal</keyword>
<dbReference type="PROSITE" id="PS51450">
    <property type="entry name" value="LRR"/>
    <property type="match status" value="3"/>
</dbReference>
<evidence type="ECO:0000256" key="8">
    <source>
        <dbReference type="SAM" id="Phobius"/>
    </source>
</evidence>
<dbReference type="InterPro" id="IPR001611">
    <property type="entry name" value="Leu-rich_rpt"/>
</dbReference>
<keyword evidence="5" id="KW-0433">Leucine-rich repeat</keyword>
<dbReference type="Pfam" id="PF09479">
    <property type="entry name" value="Flg_new"/>
    <property type="match status" value="1"/>
</dbReference>
<gene>
    <name evidence="12" type="ORF">AFZ32_04250</name>
</gene>
<dbReference type="InterPro" id="IPR024634">
    <property type="entry name" value="Internalin_N"/>
</dbReference>
<dbReference type="Pfam" id="PF12354">
    <property type="entry name" value="Internalin_N"/>
    <property type="match status" value="1"/>
</dbReference>
<dbReference type="Gene3D" id="2.60.40.1220">
    <property type="match status" value="1"/>
</dbReference>
<evidence type="ECO:0000256" key="3">
    <source>
        <dbReference type="ARBA" id="ARBA00009432"/>
    </source>
</evidence>
<dbReference type="Gene3D" id="3.80.10.10">
    <property type="entry name" value="Ribonuclease Inhibitor"/>
    <property type="match status" value="1"/>
</dbReference>
<keyword evidence="13" id="KW-1185">Reference proteome</keyword>
<feature type="domain" description="Internalin Ig-like inter-repeat region" evidence="10">
    <location>
        <begin position="300"/>
        <end position="355"/>
    </location>
</feature>
<dbReference type="InterPro" id="IPR014755">
    <property type="entry name" value="Cu-Rt/internalin_Ig-like"/>
</dbReference>
<evidence type="ECO:0000256" key="5">
    <source>
        <dbReference type="ARBA" id="ARBA00022614"/>
    </source>
</evidence>
<evidence type="ECO:0000256" key="9">
    <source>
        <dbReference type="SAM" id="SignalP"/>
    </source>
</evidence>
<organism evidence="12 13">
    <name type="scientific">Listeria welshimeri</name>
    <dbReference type="NCBI Taxonomy" id="1643"/>
    <lineage>
        <taxon>Bacteria</taxon>
        <taxon>Bacillati</taxon>
        <taxon>Bacillota</taxon>
        <taxon>Bacilli</taxon>
        <taxon>Bacillales</taxon>
        <taxon>Listeriaceae</taxon>
        <taxon>Listeria</taxon>
    </lineage>
</organism>
<evidence type="ECO:0000256" key="2">
    <source>
        <dbReference type="ARBA" id="ARBA00004613"/>
    </source>
</evidence>
<comment type="caution">
    <text evidence="12">The sequence shown here is derived from an EMBL/GenBank/DDBJ whole genome shotgun (WGS) entry which is preliminary data.</text>
</comment>
<dbReference type="SUPFAM" id="SSF81296">
    <property type="entry name" value="E set domains"/>
    <property type="match status" value="1"/>
</dbReference>
<dbReference type="NCBIfam" id="TIGR01167">
    <property type="entry name" value="LPXTG_anchor"/>
    <property type="match status" value="1"/>
</dbReference>
<keyword evidence="8" id="KW-0812">Transmembrane</keyword>
<dbReference type="NCBIfam" id="TIGR02543">
    <property type="entry name" value="List_Bact_rpt"/>
    <property type="match status" value="1"/>
</dbReference>
<feature type="signal peptide" evidence="9">
    <location>
        <begin position="1"/>
        <end position="31"/>
    </location>
</feature>
<dbReference type="Pfam" id="PF08191">
    <property type="entry name" value="LRR_adjacent"/>
    <property type="match status" value="1"/>
</dbReference>